<evidence type="ECO:0000259" key="3">
    <source>
        <dbReference type="Pfam" id="PF04083"/>
    </source>
</evidence>
<evidence type="ECO:0000313" key="4">
    <source>
        <dbReference type="EMBL" id="KAG2227628.1"/>
    </source>
</evidence>
<dbReference type="Proteomes" id="UP000646827">
    <property type="component" value="Unassembled WGS sequence"/>
</dbReference>
<dbReference type="InterPro" id="IPR029058">
    <property type="entry name" value="AB_hydrolase_fold"/>
</dbReference>
<feature type="region of interest" description="Disordered" evidence="1">
    <location>
        <begin position="31"/>
        <end position="76"/>
    </location>
</feature>
<dbReference type="AlphaFoldDB" id="A0A8H7SFS3"/>
<dbReference type="OrthoDB" id="9974421at2759"/>
<organism evidence="4 5">
    <name type="scientific">Circinella minor</name>
    <dbReference type="NCBI Taxonomy" id="1195481"/>
    <lineage>
        <taxon>Eukaryota</taxon>
        <taxon>Fungi</taxon>
        <taxon>Fungi incertae sedis</taxon>
        <taxon>Mucoromycota</taxon>
        <taxon>Mucoromycotina</taxon>
        <taxon>Mucoromycetes</taxon>
        <taxon>Mucorales</taxon>
        <taxon>Lichtheimiaceae</taxon>
        <taxon>Circinella</taxon>
    </lineage>
</organism>
<sequence>MLIVQNNDLLQNNTTIFSVAADVPAYPVEKEGPTLLRRSPSRGGSSSPIHNNHSDQQSSPPQQPSPPQQSLPQRKRISRTYTQRIRIQIAQFISSVLTLSILTVICTMAFAQNAYRTLTERGRVAHPDEDDCPKEKIIPDECYYIKRWGYEPRIYNVMTEDGYILRMYRIIAKDKKSNNGSKKLPVLLGHGLFQCGGDFLANEDKSMAFVLADQGYDVWIGNTRAAGSFDHISLSHQDPEYWAWGLKELAIYDWPTMIDCIREETDFHKIAYIGHSQGNAMAFVGLKLRPEIAEKLSCFIALAPAVFSGTLTNTFPLKQLIGLNKYTYSLIFGSGAFIPVMTIAQRVIHPVIFAHMAYSMFAYLFSWWDTHWLRRRKPKYFQFTPRPVSSQLISDWMEGWGKRGVLLYISEAASSPIVSSSSSSSKTVTTPVTVPLTIFYGTDDYLVDGERLVQTFNGYENYGRRASPQDIPFLKATASTGTDRGGSGKSSLFPMLNLVRAYCIDGYEHMDTIFGYDNVITTYPGVIKALSSAHWNIDTVPS</sequence>
<keyword evidence="2" id="KW-1133">Transmembrane helix</keyword>
<feature type="compositionally biased region" description="Low complexity" evidence="1">
    <location>
        <begin position="37"/>
        <end position="48"/>
    </location>
</feature>
<comment type="caution">
    <text evidence="4">The sequence shown here is derived from an EMBL/GenBank/DDBJ whole genome shotgun (WGS) entry which is preliminary data.</text>
</comment>
<keyword evidence="2" id="KW-0472">Membrane</keyword>
<evidence type="ECO:0000313" key="5">
    <source>
        <dbReference type="Proteomes" id="UP000646827"/>
    </source>
</evidence>
<feature type="domain" description="Partial AB-hydrolase lipase" evidence="3">
    <location>
        <begin position="143"/>
        <end position="202"/>
    </location>
</feature>
<dbReference type="Gene3D" id="3.40.50.1820">
    <property type="entry name" value="alpha/beta hydrolase"/>
    <property type="match status" value="1"/>
</dbReference>
<dbReference type="SUPFAM" id="SSF53474">
    <property type="entry name" value="alpha/beta-Hydrolases"/>
    <property type="match status" value="1"/>
</dbReference>
<dbReference type="Pfam" id="PF04083">
    <property type="entry name" value="Abhydro_lipase"/>
    <property type="match status" value="1"/>
</dbReference>
<reference evidence="4 5" key="1">
    <citation type="submission" date="2020-12" db="EMBL/GenBank/DDBJ databases">
        <title>Metabolic potential, ecology and presence of endohyphal bacteria is reflected in genomic diversity of Mucoromycotina.</title>
        <authorList>
            <person name="Muszewska A."/>
            <person name="Okrasinska A."/>
            <person name="Steczkiewicz K."/>
            <person name="Drgas O."/>
            <person name="Orlowska M."/>
            <person name="Perlinska-Lenart U."/>
            <person name="Aleksandrzak-Piekarczyk T."/>
            <person name="Szatraj K."/>
            <person name="Zielenkiewicz U."/>
            <person name="Pilsyk S."/>
            <person name="Malc E."/>
            <person name="Mieczkowski P."/>
            <person name="Kruszewska J.S."/>
            <person name="Biernat P."/>
            <person name="Pawlowska J."/>
        </authorList>
    </citation>
    <scope>NUCLEOTIDE SEQUENCE [LARGE SCALE GENOMIC DNA]</scope>
    <source>
        <strain evidence="4 5">CBS 142.35</strain>
    </source>
</reference>
<proteinExistence type="predicted"/>
<dbReference type="GO" id="GO:0006629">
    <property type="term" value="P:lipid metabolic process"/>
    <property type="evidence" value="ECO:0007669"/>
    <property type="project" value="InterPro"/>
</dbReference>
<dbReference type="InterPro" id="IPR006693">
    <property type="entry name" value="AB_hydrolase_lipase"/>
</dbReference>
<accession>A0A8H7SFS3</accession>
<keyword evidence="5" id="KW-1185">Reference proteome</keyword>
<evidence type="ECO:0000256" key="1">
    <source>
        <dbReference type="SAM" id="MobiDB-lite"/>
    </source>
</evidence>
<dbReference type="PANTHER" id="PTHR11005">
    <property type="entry name" value="LYSOSOMAL ACID LIPASE-RELATED"/>
    <property type="match status" value="1"/>
</dbReference>
<gene>
    <name evidence="4" type="ORF">INT45_004669</name>
</gene>
<keyword evidence="2" id="KW-0812">Transmembrane</keyword>
<dbReference type="EMBL" id="JAEPRB010000005">
    <property type="protein sequence ID" value="KAG2227628.1"/>
    <property type="molecule type" value="Genomic_DNA"/>
</dbReference>
<feature type="transmembrane region" description="Helical" evidence="2">
    <location>
        <begin position="89"/>
        <end position="111"/>
    </location>
</feature>
<evidence type="ECO:0000256" key="2">
    <source>
        <dbReference type="SAM" id="Phobius"/>
    </source>
</evidence>
<protein>
    <recommendedName>
        <fullName evidence="3">Partial AB-hydrolase lipase domain-containing protein</fullName>
    </recommendedName>
</protein>
<name>A0A8H7SFS3_9FUNG</name>